<dbReference type="AlphaFoldDB" id="A0A0G3XMW6"/>
<evidence type="ECO:0000256" key="1">
    <source>
        <dbReference type="SAM" id="SignalP"/>
    </source>
</evidence>
<dbReference type="STRING" id="1348774.AB433_13795"/>
<keyword evidence="3" id="KW-1185">Reference proteome</keyword>
<dbReference type="PATRIC" id="fig|1348774.3.peg.2901"/>
<dbReference type="KEGG" id="cna:AB433_13795"/>
<dbReference type="EMBL" id="CP011770">
    <property type="protein sequence ID" value="AKM11853.1"/>
    <property type="molecule type" value="Genomic_DNA"/>
</dbReference>
<feature type="signal peptide" evidence="1">
    <location>
        <begin position="1"/>
        <end position="25"/>
    </location>
</feature>
<sequence>MAQQSARKPAFRPMALALVSALALSGCIGGVPTNRSLYSENQPVVSRTNYVFDVQTSATGVPSSEQRRLTDWFDALELGYGDKVSVDSSGISAAARDDLFALADQEGFLLKEGAPLTEGMPGAGVARVVVTRAVATVPNCPNWSANSDSNPNNATSPGYGCAVNGNLAAMIADPEDLLRGQRGTGETVVMTNTKAIDAYRSAEPTGGGNTVTAVASDSK</sequence>
<evidence type="ECO:0000313" key="2">
    <source>
        <dbReference type="EMBL" id="AKM11853.1"/>
    </source>
</evidence>
<name>A0A0G3XMW6_9SPHN</name>
<evidence type="ECO:0000313" key="3">
    <source>
        <dbReference type="Proteomes" id="UP000035287"/>
    </source>
</evidence>
<protein>
    <submittedName>
        <fullName evidence="2">Pilus assembly protein CpaD</fullName>
    </submittedName>
</protein>
<feature type="chain" id="PRO_5002562978" evidence="1">
    <location>
        <begin position="26"/>
        <end position="219"/>
    </location>
</feature>
<dbReference type="InterPro" id="IPR019027">
    <property type="entry name" value="Pilus_biogenesis_CpaD-related"/>
</dbReference>
<gene>
    <name evidence="2" type="ORF">AB433_13795</name>
</gene>
<dbReference type="Pfam" id="PF09476">
    <property type="entry name" value="Pilus_CpaD"/>
    <property type="match status" value="1"/>
</dbReference>
<proteinExistence type="predicted"/>
<dbReference type="PROSITE" id="PS51257">
    <property type="entry name" value="PROKAR_LIPOPROTEIN"/>
    <property type="match status" value="1"/>
</dbReference>
<keyword evidence="1" id="KW-0732">Signal</keyword>
<accession>A0A0G3XMW6</accession>
<dbReference type="Proteomes" id="UP000035287">
    <property type="component" value="Chromosome"/>
</dbReference>
<organism evidence="2 3">
    <name type="scientific">Croceicoccus naphthovorans</name>
    <dbReference type="NCBI Taxonomy" id="1348774"/>
    <lineage>
        <taxon>Bacteria</taxon>
        <taxon>Pseudomonadati</taxon>
        <taxon>Pseudomonadota</taxon>
        <taxon>Alphaproteobacteria</taxon>
        <taxon>Sphingomonadales</taxon>
        <taxon>Erythrobacteraceae</taxon>
        <taxon>Croceicoccus</taxon>
    </lineage>
</organism>
<reference evidence="2 3" key="1">
    <citation type="submission" date="2015-06" db="EMBL/GenBank/DDBJ databases">
        <authorList>
            <person name="Zeng Y."/>
            <person name="Huang Y."/>
        </authorList>
    </citation>
    <scope>NUCLEOTIDE SEQUENCE [LARGE SCALE GENOMIC DNA]</scope>
    <source>
        <strain evidence="2 3">PQ-2</strain>
    </source>
</reference>